<evidence type="ECO:0000313" key="3">
    <source>
        <dbReference type="Proteomes" id="UP000824115"/>
    </source>
</evidence>
<protein>
    <submittedName>
        <fullName evidence="2">Uncharacterized protein</fullName>
    </submittedName>
</protein>
<evidence type="ECO:0000256" key="1">
    <source>
        <dbReference type="SAM" id="MobiDB-lite"/>
    </source>
</evidence>
<proteinExistence type="predicted"/>
<reference evidence="2" key="2">
    <citation type="submission" date="2021-04" db="EMBL/GenBank/DDBJ databases">
        <authorList>
            <person name="Gilroy R."/>
        </authorList>
    </citation>
    <scope>NUCLEOTIDE SEQUENCE</scope>
    <source>
        <strain evidence="2">Gambia16-554</strain>
    </source>
</reference>
<organism evidence="2 3">
    <name type="scientific">Candidatus Coprenecus stercoravium</name>
    <dbReference type="NCBI Taxonomy" id="2840735"/>
    <lineage>
        <taxon>Bacteria</taxon>
        <taxon>Pseudomonadati</taxon>
        <taxon>Bacteroidota</taxon>
        <taxon>Bacteroidia</taxon>
        <taxon>Bacteroidales</taxon>
        <taxon>Rikenellaceae</taxon>
        <taxon>Rikenellaceae incertae sedis</taxon>
        <taxon>Candidatus Coprenecus</taxon>
    </lineage>
</organism>
<feature type="region of interest" description="Disordered" evidence="1">
    <location>
        <begin position="62"/>
        <end position="83"/>
    </location>
</feature>
<comment type="caution">
    <text evidence="2">The sequence shown here is derived from an EMBL/GenBank/DDBJ whole genome shotgun (WGS) entry which is preliminary data.</text>
</comment>
<dbReference type="AlphaFoldDB" id="A0A9D2GRJ5"/>
<accession>A0A9D2GRJ5</accession>
<reference evidence="2" key="1">
    <citation type="journal article" date="2021" name="PeerJ">
        <title>Extensive microbial diversity within the chicken gut microbiome revealed by metagenomics and culture.</title>
        <authorList>
            <person name="Gilroy R."/>
            <person name="Ravi A."/>
            <person name="Getino M."/>
            <person name="Pursley I."/>
            <person name="Horton D.L."/>
            <person name="Alikhan N.F."/>
            <person name="Baker D."/>
            <person name="Gharbi K."/>
            <person name="Hall N."/>
            <person name="Watson M."/>
            <person name="Adriaenssens E.M."/>
            <person name="Foster-Nyarko E."/>
            <person name="Jarju S."/>
            <person name="Secka A."/>
            <person name="Antonio M."/>
            <person name="Oren A."/>
            <person name="Chaudhuri R.R."/>
            <person name="La Ragione R."/>
            <person name="Hildebrand F."/>
            <person name="Pallen M.J."/>
        </authorList>
    </citation>
    <scope>NUCLEOTIDE SEQUENCE</scope>
    <source>
        <strain evidence="2">Gambia16-554</strain>
    </source>
</reference>
<sequence>MNEREYRLNITDRFDDDGQRTIFISVSVPREESPEAVETLMRAANDIVFGCDTELFIPDMEDPEALIPGHNNDQDIHKGKSDE</sequence>
<feature type="compositionally biased region" description="Basic and acidic residues" evidence="1">
    <location>
        <begin position="72"/>
        <end position="83"/>
    </location>
</feature>
<dbReference type="Proteomes" id="UP000824115">
    <property type="component" value="Unassembled WGS sequence"/>
</dbReference>
<dbReference type="EMBL" id="DXAW01000096">
    <property type="protein sequence ID" value="HIZ85949.1"/>
    <property type="molecule type" value="Genomic_DNA"/>
</dbReference>
<gene>
    <name evidence="2" type="ORF">IAC04_05625</name>
</gene>
<evidence type="ECO:0000313" key="2">
    <source>
        <dbReference type="EMBL" id="HIZ85949.1"/>
    </source>
</evidence>
<name>A0A9D2GRJ5_9BACT</name>